<dbReference type="Proteomes" id="UP000590542">
    <property type="component" value="Unassembled WGS sequence"/>
</dbReference>
<sequence length="156" mass="17160">MSETTRVKIKACSTGSLLYSLRKSGIVASLRAKDMIQKVNVPQEVTLVTISVKDLGYKSSAKRRDIYESAFKQGLCECPVSAALSYLQGDNLRALKVGRTLVFGINPYKSSDGDLNLLIVERCDNGELRLYAGSGEPEDSWNNYTSFVFMSDSNAN</sequence>
<protein>
    <submittedName>
        <fullName evidence="1">Uncharacterized protein</fullName>
    </submittedName>
</protein>
<accession>A0A7X9HSP9</accession>
<reference evidence="1 2" key="1">
    <citation type="journal article" date="2020" name="Biotechnol. Biofuels">
        <title>New insights from the biogas microbiome by comprehensive genome-resolved metagenomics of nearly 1600 species originating from multiple anaerobic digesters.</title>
        <authorList>
            <person name="Campanaro S."/>
            <person name="Treu L."/>
            <person name="Rodriguez-R L.M."/>
            <person name="Kovalovszki A."/>
            <person name="Ziels R.M."/>
            <person name="Maus I."/>
            <person name="Zhu X."/>
            <person name="Kougias P.G."/>
            <person name="Basile A."/>
            <person name="Luo G."/>
            <person name="Schluter A."/>
            <person name="Konstantinidis K.T."/>
            <person name="Angelidaki I."/>
        </authorList>
    </citation>
    <scope>NUCLEOTIDE SEQUENCE [LARGE SCALE GENOMIC DNA]</scope>
    <source>
        <strain evidence="1">AS27yjCOA_202</strain>
    </source>
</reference>
<dbReference type="EMBL" id="JAAZNV010000006">
    <property type="protein sequence ID" value="NMB91552.1"/>
    <property type="molecule type" value="Genomic_DNA"/>
</dbReference>
<gene>
    <name evidence="1" type="ORF">GYA37_01735</name>
</gene>
<comment type="caution">
    <text evidence="1">The sequence shown here is derived from an EMBL/GenBank/DDBJ whole genome shotgun (WGS) entry which is preliminary data.</text>
</comment>
<dbReference type="AlphaFoldDB" id="A0A7X9HSP9"/>
<evidence type="ECO:0000313" key="2">
    <source>
        <dbReference type="Proteomes" id="UP000590542"/>
    </source>
</evidence>
<proteinExistence type="predicted"/>
<name>A0A7X9HSP9_UNCKA</name>
<organism evidence="1 2">
    <name type="scientific">candidate division WWE3 bacterium</name>
    <dbReference type="NCBI Taxonomy" id="2053526"/>
    <lineage>
        <taxon>Bacteria</taxon>
        <taxon>Katanobacteria</taxon>
    </lineage>
</organism>
<evidence type="ECO:0000313" key="1">
    <source>
        <dbReference type="EMBL" id="NMB91552.1"/>
    </source>
</evidence>